<feature type="transmembrane region" description="Helical" evidence="2">
    <location>
        <begin position="30"/>
        <end position="50"/>
    </location>
</feature>
<evidence type="ECO:0000256" key="2">
    <source>
        <dbReference type="SAM" id="Phobius"/>
    </source>
</evidence>
<keyword evidence="2" id="KW-0812">Transmembrane</keyword>
<dbReference type="Proteomes" id="UP000199659">
    <property type="component" value="Unassembled WGS sequence"/>
</dbReference>
<sequence>MNPRFIPAITTLSAGAIVSIVSLVKKFEVLYSLKLLLATLIIFYVIGLIARKIVNYIINNFGEKESGLPSEEDETEDILNEQED</sequence>
<evidence type="ECO:0000256" key="1">
    <source>
        <dbReference type="SAM" id="MobiDB-lite"/>
    </source>
</evidence>
<accession>A0A1I6KXN0</accession>
<feature type="region of interest" description="Disordered" evidence="1">
    <location>
        <begin position="63"/>
        <end position="84"/>
    </location>
</feature>
<feature type="transmembrane region" description="Helical" evidence="2">
    <location>
        <begin position="5"/>
        <end position="24"/>
    </location>
</feature>
<dbReference type="AlphaFoldDB" id="A0A1I6KXN0"/>
<dbReference type="EMBL" id="FOYZ01000011">
    <property type="protein sequence ID" value="SFR95965.1"/>
    <property type="molecule type" value="Genomic_DNA"/>
</dbReference>
<keyword evidence="2" id="KW-1133">Transmembrane helix</keyword>
<protein>
    <submittedName>
        <fullName evidence="3">Uncharacterized protein</fullName>
    </submittedName>
</protein>
<evidence type="ECO:0000313" key="3">
    <source>
        <dbReference type="EMBL" id="SFR95965.1"/>
    </source>
</evidence>
<organism evidence="3 4">
    <name type="scientific">Anaeromicropila populeti</name>
    <dbReference type="NCBI Taxonomy" id="37658"/>
    <lineage>
        <taxon>Bacteria</taxon>
        <taxon>Bacillati</taxon>
        <taxon>Bacillota</taxon>
        <taxon>Clostridia</taxon>
        <taxon>Lachnospirales</taxon>
        <taxon>Lachnospiraceae</taxon>
        <taxon>Anaeromicropila</taxon>
    </lineage>
</organism>
<evidence type="ECO:0000313" key="4">
    <source>
        <dbReference type="Proteomes" id="UP000199659"/>
    </source>
</evidence>
<reference evidence="3 4" key="1">
    <citation type="submission" date="2016-10" db="EMBL/GenBank/DDBJ databases">
        <authorList>
            <person name="de Groot N.N."/>
        </authorList>
    </citation>
    <scope>NUCLEOTIDE SEQUENCE [LARGE SCALE GENOMIC DNA]</scope>
    <source>
        <strain evidence="3 4">743A</strain>
    </source>
</reference>
<dbReference type="OrthoDB" id="2067486at2"/>
<feature type="compositionally biased region" description="Acidic residues" evidence="1">
    <location>
        <begin position="70"/>
        <end position="84"/>
    </location>
</feature>
<keyword evidence="2" id="KW-0472">Membrane</keyword>
<proteinExistence type="predicted"/>
<keyword evidence="4" id="KW-1185">Reference proteome</keyword>
<gene>
    <name evidence="3" type="ORF">SAMN05661086_02853</name>
</gene>
<dbReference type="RefSeq" id="WP_092561998.1">
    <property type="nucleotide sequence ID" value="NZ_FOYZ01000011.1"/>
</dbReference>
<name>A0A1I6KXN0_9FIRM</name>
<dbReference type="STRING" id="37658.SAMN05661086_02853"/>